<dbReference type="Pfam" id="PF25954">
    <property type="entry name" value="Beta-barrel_RND_2"/>
    <property type="match status" value="1"/>
</dbReference>
<dbReference type="AlphaFoldDB" id="A0A1W6P037"/>
<feature type="domain" description="Multidrug resistance protein MdtA-like C-terminal permuted SH3" evidence="7">
    <location>
        <begin position="351"/>
        <end position="406"/>
    </location>
</feature>
<evidence type="ECO:0000313" key="10">
    <source>
        <dbReference type="Proteomes" id="UP000242447"/>
    </source>
</evidence>
<feature type="coiled-coil region" evidence="3">
    <location>
        <begin position="166"/>
        <end position="231"/>
    </location>
</feature>
<evidence type="ECO:0000259" key="7">
    <source>
        <dbReference type="Pfam" id="PF25967"/>
    </source>
</evidence>
<dbReference type="EMBL" id="CP019937">
    <property type="protein sequence ID" value="ARO14771.1"/>
    <property type="molecule type" value="Genomic_DNA"/>
</dbReference>
<dbReference type="InterPro" id="IPR030190">
    <property type="entry name" value="MacA_alpha-hairpin_sf"/>
</dbReference>
<evidence type="ECO:0000313" key="9">
    <source>
        <dbReference type="EMBL" id="ARO14771.1"/>
    </source>
</evidence>
<dbReference type="KEGG" id="kro:BVG79_01425"/>
<feature type="compositionally biased region" description="Polar residues" evidence="4">
    <location>
        <begin position="1"/>
        <end position="12"/>
    </location>
</feature>
<dbReference type="GO" id="GO:0030313">
    <property type="term" value="C:cell envelope"/>
    <property type="evidence" value="ECO:0007669"/>
    <property type="project" value="UniProtKB-SubCell"/>
</dbReference>
<sequence>MANTQGTESSAKPATTPTPAADMAKPEWAMSRREFENARRAREGLPPKRRKWPWIVLGIVVLAGGGAIVYQQRTAAADAQQAAAATQAVPADAPRLQVNAAENVVMAPTLLQRQVKVTGAVAPANSVAFSSEASGVVESVSVRVGDQVKAGDVLVQVNVEALTLQLNLARSNADATRVQLELAEAQLARVQELVGRGVSTNSTLDETRTNVEAQRANLSAMQDQIRSAELSLSKATLRAPFDGVVSERNTDPGAFVSIGSQLLTIVDMSRMEMQANAAVTDSVQLAVGQKATITVDGIAGRTFEGVVERISPVATTGSRTIPVSIMIDNADGFLRGGMFAIGQVVTQEEADALVLPVGAIRTEGGTNYVLVVVDDKVERRDVTLNTDWSREQVQVLTGLAAGDRVISLPLSGLAAGDLVTFVED</sequence>
<dbReference type="Gene3D" id="2.40.50.100">
    <property type="match status" value="1"/>
</dbReference>
<dbReference type="InterPro" id="IPR058792">
    <property type="entry name" value="Beta-barrel_RND_2"/>
</dbReference>
<dbReference type="RefSeq" id="WP_085786265.1">
    <property type="nucleotide sequence ID" value="NZ_CP019937.1"/>
</dbReference>
<feature type="transmembrane region" description="Helical" evidence="5">
    <location>
        <begin position="52"/>
        <end position="70"/>
    </location>
</feature>
<dbReference type="GO" id="GO:0019898">
    <property type="term" value="C:extrinsic component of membrane"/>
    <property type="evidence" value="ECO:0007669"/>
    <property type="project" value="InterPro"/>
</dbReference>
<keyword evidence="5" id="KW-0812">Transmembrane</keyword>
<keyword evidence="10" id="KW-1185">Reference proteome</keyword>
<reference evidence="9 10" key="1">
    <citation type="submission" date="2017-02" db="EMBL/GenBank/DDBJ databases">
        <title>Ketogulonicigenium robustum SPU B003 Genome sequencing and assembly.</title>
        <authorList>
            <person name="Li Y."/>
            <person name="Liu L."/>
            <person name="Wang C."/>
            <person name="Zhang M."/>
            <person name="Zhang T."/>
            <person name="Zhang Y."/>
        </authorList>
    </citation>
    <scope>NUCLEOTIDE SEQUENCE [LARGE SCALE GENOMIC DNA]</scope>
    <source>
        <strain evidence="9 10">SPU_B003</strain>
    </source>
</reference>
<dbReference type="GO" id="GO:0015562">
    <property type="term" value="F:efflux transmembrane transporter activity"/>
    <property type="evidence" value="ECO:0007669"/>
    <property type="project" value="TreeGrafter"/>
</dbReference>
<evidence type="ECO:0000256" key="3">
    <source>
        <dbReference type="SAM" id="Coils"/>
    </source>
</evidence>
<dbReference type="GO" id="GO:1990281">
    <property type="term" value="C:efflux pump complex"/>
    <property type="evidence" value="ECO:0007669"/>
    <property type="project" value="TreeGrafter"/>
</dbReference>
<dbReference type="PANTHER" id="PTHR30469">
    <property type="entry name" value="MULTIDRUG RESISTANCE PROTEIN MDTA"/>
    <property type="match status" value="1"/>
</dbReference>
<dbReference type="InterPro" id="IPR006143">
    <property type="entry name" value="RND_pump_MFP"/>
</dbReference>
<evidence type="ECO:0000259" key="6">
    <source>
        <dbReference type="Pfam" id="PF25954"/>
    </source>
</evidence>
<proteinExistence type="inferred from homology"/>
<name>A0A1W6P037_9RHOB</name>
<dbReference type="InterPro" id="IPR058627">
    <property type="entry name" value="MdtA-like_C"/>
</dbReference>
<dbReference type="GO" id="GO:1990195">
    <property type="term" value="C:macrolide transmembrane transporter complex"/>
    <property type="evidence" value="ECO:0007669"/>
    <property type="project" value="InterPro"/>
</dbReference>
<dbReference type="STRING" id="92947.BVG79_01425"/>
<dbReference type="OrthoDB" id="9806939at2"/>
<dbReference type="Pfam" id="PF25973">
    <property type="entry name" value="BSH_CzcB"/>
    <property type="match status" value="1"/>
</dbReference>
<organism evidence="9 10">
    <name type="scientific">Ketogulonicigenium robustum</name>
    <dbReference type="NCBI Taxonomy" id="92947"/>
    <lineage>
        <taxon>Bacteria</taxon>
        <taxon>Pseudomonadati</taxon>
        <taxon>Pseudomonadota</taxon>
        <taxon>Alphaproteobacteria</taxon>
        <taxon>Rhodobacterales</taxon>
        <taxon>Roseobacteraceae</taxon>
        <taxon>Ketogulonicigenium</taxon>
    </lineage>
</organism>
<dbReference type="SUPFAM" id="SSF111369">
    <property type="entry name" value="HlyD-like secretion proteins"/>
    <property type="match status" value="1"/>
</dbReference>
<keyword evidence="5" id="KW-0472">Membrane</keyword>
<dbReference type="Gene3D" id="2.40.30.170">
    <property type="match status" value="1"/>
</dbReference>
<evidence type="ECO:0000256" key="1">
    <source>
        <dbReference type="ARBA" id="ARBA00009477"/>
    </source>
</evidence>
<evidence type="ECO:0000256" key="4">
    <source>
        <dbReference type="SAM" id="MobiDB-lite"/>
    </source>
</evidence>
<comment type="similarity">
    <text evidence="1">Belongs to the membrane fusion protein (MFP) (TC 8.A.1) family.</text>
</comment>
<dbReference type="Gene3D" id="2.40.420.20">
    <property type="match status" value="1"/>
</dbReference>
<evidence type="ECO:0000256" key="2">
    <source>
        <dbReference type="ARBA" id="ARBA00023054"/>
    </source>
</evidence>
<keyword evidence="2 3" id="KW-0175">Coiled coil</keyword>
<dbReference type="GO" id="GO:1990961">
    <property type="term" value="P:xenobiotic detoxification by transmembrane export across the plasma membrane"/>
    <property type="evidence" value="ECO:0007669"/>
    <property type="project" value="InterPro"/>
</dbReference>
<protein>
    <submittedName>
        <fullName evidence="9">NolF secretion protein</fullName>
    </submittedName>
</protein>
<dbReference type="PANTHER" id="PTHR30469:SF15">
    <property type="entry name" value="HLYD FAMILY OF SECRETION PROTEINS"/>
    <property type="match status" value="1"/>
</dbReference>
<dbReference type="Gene3D" id="6.10.140.1990">
    <property type="match status" value="1"/>
</dbReference>
<gene>
    <name evidence="9" type="primary">yknX</name>
    <name evidence="9" type="ORF">BVG79_01425</name>
</gene>
<accession>A0A1W6P037</accession>
<feature type="region of interest" description="Disordered" evidence="4">
    <location>
        <begin position="1"/>
        <end position="30"/>
    </location>
</feature>
<dbReference type="Proteomes" id="UP000242447">
    <property type="component" value="Chromosome"/>
</dbReference>
<dbReference type="InterPro" id="IPR058647">
    <property type="entry name" value="BSH_CzcB-like"/>
</dbReference>
<dbReference type="NCBIfam" id="TIGR01730">
    <property type="entry name" value="RND_mfp"/>
    <property type="match status" value="1"/>
</dbReference>
<dbReference type="FunFam" id="2.40.30.170:FF:000010">
    <property type="entry name" value="Efflux RND transporter periplasmic adaptor subunit"/>
    <property type="match status" value="1"/>
</dbReference>
<keyword evidence="5" id="KW-1133">Transmembrane helix</keyword>
<dbReference type="Pfam" id="PF25967">
    <property type="entry name" value="RND-MFP_C"/>
    <property type="match status" value="1"/>
</dbReference>
<evidence type="ECO:0000259" key="8">
    <source>
        <dbReference type="Pfam" id="PF25973"/>
    </source>
</evidence>
<feature type="domain" description="CzcB-like barrel-sandwich hybrid" evidence="8">
    <location>
        <begin position="130"/>
        <end position="267"/>
    </location>
</feature>
<feature type="domain" description="CusB-like beta-barrel" evidence="6">
    <location>
        <begin position="280"/>
        <end position="345"/>
    </location>
</feature>
<evidence type="ECO:0000256" key="5">
    <source>
        <dbReference type="SAM" id="Phobius"/>
    </source>
</evidence>